<evidence type="ECO:0000256" key="1">
    <source>
        <dbReference type="ARBA" id="ARBA00022741"/>
    </source>
</evidence>
<name>A0A3B0UJW1_9ZZZZ</name>
<evidence type="ECO:0000256" key="3">
    <source>
        <dbReference type="ARBA" id="ARBA00022806"/>
    </source>
</evidence>
<evidence type="ECO:0000256" key="2">
    <source>
        <dbReference type="ARBA" id="ARBA00022801"/>
    </source>
</evidence>
<feature type="domain" description="Helicase ATP-binding" evidence="5">
    <location>
        <begin position="32"/>
        <end position="185"/>
    </location>
</feature>
<accession>A0A3B0UJW1</accession>
<evidence type="ECO:0000256" key="4">
    <source>
        <dbReference type="ARBA" id="ARBA00022840"/>
    </source>
</evidence>
<dbReference type="PROSITE" id="PS51195">
    <property type="entry name" value="Q_MOTIF"/>
    <property type="match status" value="1"/>
</dbReference>
<organism evidence="7">
    <name type="scientific">hydrothermal vent metagenome</name>
    <dbReference type="NCBI Taxonomy" id="652676"/>
    <lineage>
        <taxon>unclassified sequences</taxon>
        <taxon>metagenomes</taxon>
        <taxon>ecological metagenomes</taxon>
    </lineage>
</organism>
<dbReference type="GO" id="GO:0003724">
    <property type="term" value="F:RNA helicase activity"/>
    <property type="evidence" value="ECO:0007669"/>
    <property type="project" value="InterPro"/>
</dbReference>
<dbReference type="GO" id="GO:0005524">
    <property type="term" value="F:ATP binding"/>
    <property type="evidence" value="ECO:0007669"/>
    <property type="project" value="UniProtKB-KW"/>
</dbReference>
<protein>
    <submittedName>
        <fullName evidence="7">ATP-dependent RNA helicase RhlE</fullName>
    </submittedName>
</protein>
<dbReference type="Gene3D" id="3.40.50.300">
    <property type="entry name" value="P-loop containing nucleotide triphosphate hydrolases"/>
    <property type="match status" value="1"/>
</dbReference>
<feature type="domain" description="DEAD-box RNA helicase Q" evidence="6">
    <location>
        <begin position="1"/>
        <end position="29"/>
    </location>
</feature>
<dbReference type="GO" id="GO:0005829">
    <property type="term" value="C:cytosol"/>
    <property type="evidence" value="ECO:0007669"/>
    <property type="project" value="TreeGrafter"/>
</dbReference>
<sequence>MNFTDFSLDSRLEAGIKDMGFTEPTPIQQQAIPHVLAGNDLLGLAQTGTGKTAAFMLPILQRLTTGPLRQVRVLIVAPTRELAEQIHQAAVDLAKYTKIRSVTIYGGVSKKKQVDGLRRGVEIVVACPGRLLDVANDRGINLSKVEVLVLDEADRMCDMGFLPDIRRILKLLPRQRQTLFFSATM</sequence>
<dbReference type="SMART" id="SM00487">
    <property type="entry name" value="DEXDc"/>
    <property type="match status" value="1"/>
</dbReference>
<dbReference type="PROSITE" id="PS51192">
    <property type="entry name" value="HELICASE_ATP_BIND_1"/>
    <property type="match status" value="1"/>
</dbReference>
<dbReference type="PANTHER" id="PTHR47959">
    <property type="entry name" value="ATP-DEPENDENT RNA HELICASE RHLE-RELATED"/>
    <property type="match status" value="1"/>
</dbReference>
<dbReference type="EMBL" id="UOEU01000200">
    <property type="protein sequence ID" value="VAW31325.1"/>
    <property type="molecule type" value="Genomic_DNA"/>
</dbReference>
<dbReference type="InterPro" id="IPR014001">
    <property type="entry name" value="Helicase_ATP-bd"/>
</dbReference>
<dbReference type="GO" id="GO:0016787">
    <property type="term" value="F:hydrolase activity"/>
    <property type="evidence" value="ECO:0007669"/>
    <property type="project" value="UniProtKB-KW"/>
</dbReference>
<dbReference type="InterPro" id="IPR044742">
    <property type="entry name" value="DEAD/DEAH_RhlB"/>
</dbReference>
<gene>
    <name evidence="7" type="ORF">MNBD_CHLOROFLEXI01-1316</name>
</gene>
<evidence type="ECO:0000259" key="5">
    <source>
        <dbReference type="PROSITE" id="PS51192"/>
    </source>
</evidence>
<dbReference type="InterPro" id="IPR050079">
    <property type="entry name" value="DEAD_box_RNA_helicase"/>
</dbReference>
<dbReference type="AlphaFoldDB" id="A0A3B0UJW1"/>
<proteinExistence type="predicted"/>
<evidence type="ECO:0000313" key="7">
    <source>
        <dbReference type="EMBL" id="VAW31325.1"/>
    </source>
</evidence>
<dbReference type="InterPro" id="IPR011545">
    <property type="entry name" value="DEAD/DEAH_box_helicase_dom"/>
</dbReference>
<keyword evidence="2" id="KW-0378">Hydrolase</keyword>
<keyword evidence="4" id="KW-0067">ATP-binding</keyword>
<dbReference type="PANTHER" id="PTHR47959:SF13">
    <property type="entry name" value="ATP-DEPENDENT RNA HELICASE RHLE"/>
    <property type="match status" value="1"/>
</dbReference>
<evidence type="ECO:0000259" key="6">
    <source>
        <dbReference type="PROSITE" id="PS51195"/>
    </source>
</evidence>
<keyword evidence="3 7" id="KW-0347">Helicase</keyword>
<feature type="non-terminal residue" evidence="7">
    <location>
        <position position="185"/>
    </location>
</feature>
<keyword evidence="1" id="KW-0547">Nucleotide-binding</keyword>
<dbReference type="InterPro" id="IPR014014">
    <property type="entry name" value="RNA_helicase_DEAD_Q_motif"/>
</dbReference>
<dbReference type="InterPro" id="IPR027417">
    <property type="entry name" value="P-loop_NTPase"/>
</dbReference>
<dbReference type="GO" id="GO:0003676">
    <property type="term" value="F:nucleic acid binding"/>
    <property type="evidence" value="ECO:0007669"/>
    <property type="project" value="InterPro"/>
</dbReference>
<reference evidence="7" key="1">
    <citation type="submission" date="2018-06" db="EMBL/GenBank/DDBJ databases">
        <authorList>
            <person name="Zhirakovskaya E."/>
        </authorList>
    </citation>
    <scope>NUCLEOTIDE SEQUENCE</scope>
</reference>
<dbReference type="Pfam" id="PF00270">
    <property type="entry name" value="DEAD"/>
    <property type="match status" value="1"/>
</dbReference>
<dbReference type="CDD" id="cd00268">
    <property type="entry name" value="DEADc"/>
    <property type="match status" value="1"/>
</dbReference>
<dbReference type="SUPFAM" id="SSF52540">
    <property type="entry name" value="P-loop containing nucleoside triphosphate hydrolases"/>
    <property type="match status" value="1"/>
</dbReference>